<dbReference type="PaxDb" id="523849-OCC_11362"/>
<dbReference type="EMBL" id="CP006670">
    <property type="protein sequence ID" value="EHR78537.1"/>
    <property type="molecule type" value="Genomic_DNA"/>
</dbReference>
<proteinExistence type="predicted"/>
<sequence length="77" mass="9076">MEDPEMKRHGKRVSKLIQRLIKKRAFEIKRINEEKALEEAKNFMEKELDIEIAINPEEDKGGKKRQAMPLKPAVFVE</sequence>
<dbReference type="KEGG" id="tlt:OCC_11362"/>
<evidence type="ECO:0000313" key="2">
    <source>
        <dbReference type="Proteomes" id="UP000015502"/>
    </source>
</evidence>
<dbReference type="Proteomes" id="UP000015502">
    <property type="component" value="Chromosome"/>
</dbReference>
<accession>H3ZNB3</accession>
<keyword evidence="2" id="KW-1185">Reference proteome</keyword>
<dbReference type="HOGENOM" id="CLU_2629910_0_0_2"/>
<dbReference type="Gene3D" id="3.30.2320.20">
    <property type="entry name" value="Class I aminoacyl-tRNA synthetases (RS)"/>
    <property type="match status" value="1"/>
</dbReference>
<dbReference type="AlphaFoldDB" id="H3ZNB3"/>
<evidence type="ECO:0000313" key="1">
    <source>
        <dbReference type="EMBL" id="EHR78537.1"/>
    </source>
</evidence>
<organism evidence="1 2">
    <name type="scientific">Thermococcus litoralis (strain ATCC 51850 / DSM 5473 / JCM 8560 / NS-C)</name>
    <dbReference type="NCBI Taxonomy" id="523849"/>
    <lineage>
        <taxon>Archaea</taxon>
        <taxon>Methanobacteriati</taxon>
        <taxon>Methanobacteriota</taxon>
        <taxon>Thermococci</taxon>
        <taxon>Thermococcales</taxon>
        <taxon>Thermococcaceae</taxon>
        <taxon>Thermococcus</taxon>
    </lineage>
</organism>
<reference evidence="1 2" key="1">
    <citation type="journal article" date="2012" name="J. Bacteriol.">
        <title>Genome sequence of the model hyperthermophilic archaeon Thermococcus litoralis NS-C.</title>
        <authorList>
            <person name="Gardner A.F."/>
            <person name="Kumar S."/>
            <person name="Perler F.B."/>
        </authorList>
    </citation>
    <scope>NUCLEOTIDE SEQUENCE [LARGE SCALE GENOMIC DNA]</scope>
    <source>
        <strain evidence="2">ATCC 51850 / DSM 5473 / JCM 8560 / NS-C</strain>
    </source>
</reference>
<name>H3ZNB3_THELN</name>
<gene>
    <name evidence="1" type="ORF">OCC_11362</name>
</gene>
<protein>
    <submittedName>
        <fullName evidence="1">Uncharacterized protein</fullName>
    </submittedName>
</protein>
<dbReference type="STRING" id="523849.OCC_11362"/>